<evidence type="ECO:0000313" key="8">
    <source>
        <dbReference type="Proteomes" id="UP000278351"/>
    </source>
</evidence>
<dbReference type="Proteomes" id="UP000278351">
    <property type="component" value="Unassembled WGS sequence"/>
</dbReference>
<proteinExistence type="predicted"/>
<keyword evidence="5" id="KW-0472">Membrane</keyword>
<dbReference type="Pfam" id="PF03279">
    <property type="entry name" value="Lip_A_acyltrans"/>
    <property type="match status" value="1"/>
</dbReference>
<dbReference type="PANTHER" id="PTHR30606">
    <property type="entry name" value="LIPID A BIOSYNTHESIS LAUROYL ACYLTRANSFERASE"/>
    <property type="match status" value="1"/>
</dbReference>
<evidence type="ECO:0000256" key="3">
    <source>
        <dbReference type="ARBA" id="ARBA00022519"/>
    </source>
</evidence>
<dbReference type="PANTHER" id="PTHR30606:SF10">
    <property type="entry name" value="PHOSPHATIDYLINOSITOL MANNOSIDE ACYLTRANSFERASE"/>
    <property type="match status" value="1"/>
</dbReference>
<keyword evidence="2" id="KW-1003">Cell membrane</keyword>
<evidence type="ECO:0000256" key="6">
    <source>
        <dbReference type="ARBA" id="ARBA00023315"/>
    </source>
</evidence>
<comment type="caution">
    <text evidence="7">The sequence shown here is derived from an EMBL/GenBank/DDBJ whole genome shotgun (WGS) entry which is preliminary data.</text>
</comment>
<dbReference type="GO" id="GO:0005886">
    <property type="term" value="C:plasma membrane"/>
    <property type="evidence" value="ECO:0007669"/>
    <property type="project" value="UniProtKB-SubCell"/>
</dbReference>
<dbReference type="GO" id="GO:0009247">
    <property type="term" value="P:glycolipid biosynthetic process"/>
    <property type="evidence" value="ECO:0007669"/>
    <property type="project" value="UniProtKB-ARBA"/>
</dbReference>
<evidence type="ECO:0000256" key="5">
    <source>
        <dbReference type="ARBA" id="ARBA00023136"/>
    </source>
</evidence>
<keyword evidence="8" id="KW-1185">Reference proteome</keyword>
<name>A0A3N4PER4_9BACT</name>
<keyword evidence="3" id="KW-0997">Cell inner membrane</keyword>
<evidence type="ECO:0000256" key="2">
    <source>
        <dbReference type="ARBA" id="ARBA00022475"/>
    </source>
</evidence>
<keyword evidence="6 7" id="KW-0012">Acyltransferase</keyword>
<sequence>MSRVISRSFNIYAMLYFVLYKILRYRYAVVLQNLSRSFPERSYADISQVAAGFYRHFCRIFLEMGMMFFVSERKMKNRVRVKNPELLEQFHAKGQNIIIMLGHYGNWESLNILPRYFNFNLYAVYKPLSNAFFNRVMQRLRSRFGLRLLPMHKVGRHMLTKKAQAGAYILVSDQFPPNEAHTVRFLHQPTRVITGAERLAKTTGATVVYASVKKTAGPADWEISFRLICDAPAVSLPYEITHKFTEYLEEDIRENPQYWLWTHRRWKQQ</sequence>
<evidence type="ECO:0000313" key="7">
    <source>
        <dbReference type="EMBL" id="RPE05948.1"/>
    </source>
</evidence>
<comment type="subcellular location">
    <subcellularLocation>
        <location evidence="1">Cell inner membrane</location>
    </subcellularLocation>
</comment>
<dbReference type="InterPro" id="IPR004960">
    <property type="entry name" value="LipA_acyltrans"/>
</dbReference>
<organism evidence="7 8">
    <name type="scientific">Chitinophaga lutea</name>
    <dbReference type="NCBI Taxonomy" id="2488634"/>
    <lineage>
        <taxon>Bacteria</taxon>
        <taxon>Pseudomonadati</taxon>
        <taxon>Bacteroidota</taxon>
        <taxon>Chitinophagia</taxon>
        <taxon>Chitinophagales</taxon>
        <taxon>Chitinophagaceae</taxon>
        <taxon>Chitinophaga</taxon>
    </lineage>
</organism>
<gene>
    <name evidence="7" type="ORF">EGT74_26715</name>
</gene>
<dbReference type="CDD" id="cd07984">
    <property type="entry name" value="LPLAT_LABLAT-like"/>
    <property type="match status" value="1"/>
</dbReference>
<keyword evidence="4 7" id="KW-0808">Transferase</keyword>
<dbReference type="EMBL" id="RPDH01000003">
    <property type="protein sequence ID" value="RPE05948.1"/>
    <property type="molecule type" value="Genomic_DNA"/>
</dbReference>
<dbReference type="AlphaFoldDB" id="A0A3N4PER4"/>
<protein>
    <submittedName>
        <fullName evidence="7">Lipid A biosynthesis acyltransferase</fullName>
    </submittedName>
</protein>
<reference evidence="7 8" key="1">
    <citation type="submission" date="2018-11" db="EMBL/GenBank/DDBJ databases">
        <title>Chitinophaga lutea sp.nov., isolate from arsenic contaminated soil.</title>
        <authorList>
            <person name="Zong Y."/>
        </authorList>
    </citation>
    <scope>NUCLEOTIDE SEQUENCE [LARGE SCALE GENOMIC DNA]</scope>
    <source>
        <strain evidence="7 8">ZY74</strain>
    </source>
</reference>
<accession>A0A3N4PER4</accession>
<evidence type="ECO:0000256" key="1">
    <source>
        <dbReference type="ARBA" id="ARBA00004533"/>
    </source>
</evidence>
<evidence type="ECO:0000256" key="4">
    <source>
        <dbReference type="ARBA" id="ARBA00022679"/>
    </source>
</evidence>
<dbReference type="GO" id="GO:0016746">
    <property type="term" value="F:acyltransferase activity"/>
    <property type="evidence" value="ECO:0007669"/>
    <property type="project" value="UniProtKB-KW"/>
</dbReference>